<gene>
    <name evidence="2" type="ORF">C8D77_1011705</name>
</gene>
<feature type="chain" id="PRO_5034415171" evidence="1">
    <location>
        <begin position="33"/>
        <end position="105"/>
    </location>
</feature>
<evidence type="ECO:0000256" key="1">
    <source>
        <dbReference type="SAM" id="SignalP"/>
    </source>
</evidence>
<protein>
    <submittedName>
        <fullName evidence="2">Uncharacterized protein</fullName>
    </submittedName>
</protein>
<reference evidence="2 3" key="1">
    <citation type="submission" date="2018-05" db="EMBL/GenBank/DDBJ databases">
        <title>Genomic Encyclopedia of Type Strains, Phase IV (KMG-IV): sequencing the most valuable type-strain genomes for metagenomic binning, comparative biology and taxonomic classification.</title>
        <authorList>
            <person name="Goeker M."/>
        </authorList>
    </citation>
    <scope>NUCLEOTIDE SEQUENCE [LARGE SCALE GENOMIC DNA]</scope>
    <source>
        <strain evidence="2 3">DSM 2626</strain>
    </source>
</reference>
<name>A0A8E3B8F0_RHILI</name>
<organism evidence="2 3">
    <name type="scientific">Rhizobium loti</name>
    <name type="common">Mesorhizobium loti</name>
    <dbReference type="NCBI Taxonomy" id="381"/>
    <lineage>
        <taxon>Bacteria</taxon>
        <taxon>Pseudomonadati</taxon>
        <taxon>Pseudomonadota</taxon>
        <taxon>Alphaproteobacteria</taxon>
        <taxon>Hyphomicrobiales</taxon>
        <taxon>Phyllobacteriaceae</taxon>
        <taxon>Mesorhizobium</taxon>
    </lineage>
</organism>
<dbReference type="AlphaFoldDB" id="A0A8E3B8F0"/>
<accession>A0A8E3B8F0</accession>
<evidence type="ECO:0000313" key="2">
    <source>
        <dbReference type="EMBL" id="PWJ95017.1"/>
    </source>
</evidence>
<sequence>MLYFASNQNTRTTRTVSLVVFGLLANSIVSEAAYSNTAPFVGVHSLRADNGDFDTWGDPATSFVAKAMVDPVQAGTIGNAGAESTSKCLGVSPRLYDPVSPNCRN</sequence>
<comment type="caution">
    <text evidence="2">The sequence shown here is derived from an EMBL/GenBank/DDBJ whole genome shotgun (WGS) entry which is preliminary data.</text>
</comment>
<keyword evidence="1" id="KW-0732">Signal</keyword>
<dbReference type="Proteomes" id="UP000245631">
    <property type="component" value="Unassembled WGS sequence"/>
</dbReference>
<feature type="signal peptide" evidence="1">
    <location>
        <begin position="1"/>
        <end position="32"/>
    </location>
</feature>
<evidence type="ECO:0000313" key="3">
    <source>
        <dbReference type="Proteomes" id="UP000245631"/>
    </source>
</evidence>
<proteinExistence type="predicted"/>
<dbReference type="EMBL" id="QGGH01000001">
    <property type="protein sequence ID" value="PWJ95017.1"/>
    <property type="molecule type" value="Genomic_DNA"/>
</dbReference>